<proteinExistence type="predicted"/>
<protein>
    <submittedName>
        <fullName evidence="2">Uncharacterized protein</fullName>
    </submittedName>
</protein>
<evidence type="ECO:0000313" key="2">
    <source>
        <dbReference type="EMBL" id="MFC6087575.1"/>
    </source>
</evidence>
<comment type="caution">
    <text evidence="2">The sequence shown here is derived from an EMBL/GenBank/DDBJ whole genome shotgun (WGS) entry which is preliminary data.</text>
</comment>
<keyword evidence="3" id="KW-1185">Reference proteome</keyword>
<feature type="compositionally biased region" description="Gly residues" evidence="1">
    <location>
        <begin position="126"/>
        <end position="136"/>
    </location>
</feature>
<gene>
    <name evidence="2" type="ORF">ACFP1K_40890</name>
</gene>
<feature type="compositionally biased region" description="Basic and acidic residues" evidence="1">
    <location>
        <begin position="93"/>
        <end position="103"/>
    </location>
</feature>
<feature type="compositionally biased region" description="Basic and acidic residues" evidence="1">
    <location>
        <begin position="32"/>
        <end position="47"/>
    </location>
</feature>
<dbReference type="EMBL" id="JBHSRF010000167">
    <property type="protein sequence ID" value="MFC6087575.1"/>
    <property type="molecule type" value="Genomic_DNA"/>
</dbReference>
<feature type="region of interest" description="Disordered" evidence="1">
    <location>
        <begin position="1"/>
        <end position="241"/>
    </location>
</feature>
<evidence type="ECO:0000313" key="3">
    <source>
        <dbReference type="Proteomes" id="UP001596137"/>
    </source>
</evidence>
<reference evidence="3" key="1">
    <citation type="journal article" date="2019" name="Int. J. Syst. Evol. Microbiol.">
        <title>The Global Catalogue of Microorganisms (GCM) 10K type strain sequencing project: providing services to taxonomists for standard genome sequencing and annotation.</title>
        <authorList>
            <consortium name="The Broad Institute Genomics Platform"/>
            <consortium name="The Broad Institute Genome Sequencing Center for Infectious Disease"/>
            <person name="Wu L."/>
            <person name="Ma J."/>
        </authorList>
    </citation>
    <scope>NUCLEOTIDE SEQUENCE [LARGE SCALE GENOMIC DNA]</scope>
    <source>
        <strain evidence="3">JCM 30346</strain>
    </source>
</reference>
<organism evidence="2 3">
    <name type="scientific">Sphaerisporangium aureirubrum</name>
    <dbReference type="NCBI Taxonomy" id="1544736"/>
    <lineage>
        <taxon>Bacteria</taxon>
        <taxon>Bacillati</taxon>
        <taxon>Actinomycetota</taxon>
        <taxon>Actinomycetes</taxon>
        <taxon>Streptosporangiales</taxon>
        <taxon>Streptosporangiaceae</taxon>
        <taxon>Sphaerisporangium</taxon>
    </lineage>
</organism>
<feature type="compositionally biased region" description="Basic and acidic residues" evidence="1">
    <location>
        <begin position="111"/>
        <end position="124"/>
    </location>
</feature>
<feature type="compositionally biased region" description="Basic and acidic residues" evidence="1">
    <location>
        <begin position="144"/>
        <end position="175"/>
    </location>
</feature>
<evidence type="ECO:0000256" key="1">
    <source>
        <dbReference type="SAM" id="MobiDB-lite"/>
    </source>
</evidence>
<accession>A0ABW1NXK8</accession>
<sequence>MMEPYRRDPSHTTDGRDENDSAVGGWEAAAGGEEREGNAGVKDREETTGPVGSGDFDRLGNRDYVSGPVDDEEKARVREESDRLEDEGGAVSRVDDETGEKEPVAGVSADRPGDEGHHDGDLHGDAGVGDGAGPVDGPGPVYNPDHDGDLLVAGRDEASEPDPEHGPEEADRFERTAATGQPADLIVYPEKSDLPDPDDLSAPAAEIPETEPVLAPVGGDAPDVVPPTPATPSAAETGTDFRQRWREVQAGFVDDPRDAVRQADELVDEAVSAVVRRKQELTDRWKDADQGDTERLRVTLREYRSLLDELVVLTNYPAGADDRSARPFAR</sequence>
<name>A0ABW1NXK8_9ACTN</name>
<dbReference type="RefSeq" id="WP_380763957.1">
    <property type="nucleotide sequence ID" value="NZ_JBHSRF010000167.1"/>
</dbReference>
<feature type="compositionally biased region" description="Basic and acidic residues" evidence="1">
    <location>
        <begin position="1"/>
        <end position="19"/>
    </location>
</feature>
<dbReference type="Proteomes" id="UP001596137">
    <property type="component" value="Unassembled WGS sequence"/>
</dbReference>